<dbReference type="RefSeq" id="WP_070563896.1">
    <property type="nucleotide sequence ID" value="NZ_CP069793.1"/>
</dbReference>
<protein>
    <submittedName>
        <fullName evidence="1">Uncharacterized protein</fullName>
    </submittedName>
</protein>
<reference evidence="1 2" key="1">
    <citation type="submission" date="2018-06" db="EMBL/GenBank/DDBJ databases">
        <authorList>
            <consortium name="Pathogen Informatics"/>
            <person name="Doyle S."/>
        </authorList>
    </citation>
    <scope>NUCLEOTIDE SEQUENCE [LARGE SCALE GENOMIC DNA]</scope>
    <source>
        <strain evidence="1 2">NCTC11343</strain>
    </source>
</reference>
<sequence length="171" mass="18967">MKTFQFKSHQVKKGLIFGLIYLVVVFILCYMIFGGINGMADAANNFGSAKGLGILVAVVIIGPLVVILQLINPKIEVQVDSANLSIRQPKKEDSIIPLKEIYIMEINHALVNQLQLFDQNRQLLATIHPQNDTNVIFSIASAIAQQGRFVKTKGNKKIFGNPVETISYSRQ</sequence>
<dbReference type="AlphaFoldDB" id="A0A2X2IZ82"/>
<dbReference type="Proteomes" id="UP000251241">
    <property type="component" value="Unassembled WGS sequence"/>
</dbReference>
<proteinExistence type="predicted"/>
<evidence type="ECO:0000313" key="2">
    <source>
        <dbReference type="Proteomes" id="UP000251241"/>
    </source>
</evidence>
<dbReference type="GeneID" id="97180619"/>
<evidence type="ECO:0000313" key="1">
    <source>
        <dbReference type="EMBL" id="SPZ84626.1"/>
    </source>
</evidence>
<dbReference type="EMBL" id="UAUU01000003">
    <property type="protein sequence ID" value="SPZ84626.1"/>
    <property type="molecule type" value="Genomic_DNA"/>
</dbReference>
<organism evidence="1 2">
    <name type="scientific">Sphingobacterium multivorum</name>
    <dbReference type="NCBI Taxonomy" id="28454"/>
    <lineage>
        <taxon>Bacteria</taxon>
        <taxon>Pseudomonadati</taxon>
        <taxon>Bacteroidota</taxon>
        <taxon>Sphingobacteriia</taxon>
        <taxon>Sphingobacteriales</taxon>
        <taxon>Sphingobacteriaceae</taxon>
        <taxon>Sphingobacterium</taxon>
    </lineage>
</organism>
<gene>
    <name evidence="1" type="ORF">NCTC11343_01170</name>
</gene>
<accession>A0A2X2IZ82</accession>
<name>A0A2X2IZ82_SPHMU</name>